<evidence type="ECO:0000256" key="8">
    <source>
        <dbReference type="SAM" id="MobiDB-lite"/>
    </source>
</evidence>
<feature type="compositionally biased region" description="Basic and acidic residues" evidence="8">
    <location>
        <begin position="304"/>
        <end position="313"/>
    </location>
</feature>
<gene>
    <name evidence="10" type="primary">LOC108052458</name>
</gene>
<reference evidence="10" key="1">
    <citation type="submission" date="2025-08" db="UniProtKB">
        <authorList>
            <consortium name="RefSeq"/>
        </authorList>
    </citation>
    <scope>IDENTIFICATION</scope>
</reference>
<feature type="region of interest" description="Disordered" evidence="8">
    <location>
        <begin position="237"/>
        <end position="257"/>
    </location>
</feature>
<keyword evidence="6 9" id="KW-0472">Membrane</keyword>
<feature type="transmembrane region" description="Helical" evidence="9">
    <location>
        <begin position="131"/>
        <end position="156"/>
    </location>
</feature>
<keyword evidence="7" id="KW-0325">Glycoprotein</keyword>
<keyword evidence="5 9" id="KW-1133">Transmembrane helix</keyword>
<dbReference type="GO" id="GO:0005886">
    <property type="term" value="C:plasma membrane"/>
    <property type="evidence" value="ECO:0007669"/>
    <property type="project" value="UniProtKB-SubCell"/>
</dbReference>
<feature type="non-terminal residue" evidence="10">
    <location>
        <position position="1"/>
    </location>
</feature>
<dbReference type="PANTHER" id="PTHR11923:SF67">
    <property type="entry name" value="RE68569P"/>
    <property type="match status" value="1"/>
</dbReference>
<evidence type="ECO:0000256" key="6">
    <source>
        <dbReference type="ARBA" id="ARBA00023136"/>
    </source>
</evidence>
<evidence type="ECO:0000256" key="5">
    <source>
        <dbReference type="ARBA" id="ARBA00022989"/>
    </source>
</evidence>
<dbReference type="OMA" id="CVELEHC"/>
<organism evidence="10">
    <name type="scientific">Drosophila rhopaloa</name>
    <name type="common">Fruit fly</name>
    <dbReference type="NCBI Taxonomy" id="1041015"/>
    <lineage>
        <taxon>Eukaryota</taxon>
        <taxon>Metazoa</taxon>
        <taxon>Ecdysozoa</taxon>
        <taxon>Arthropoda</taxon>
        <taxon>Hexapoda</taxon>
        <taxon>Insecta</taxon>
        <taxon>Pterygota</taxon>
        <taxon>Neoptera</taxon>
        <taxon>Endopterygota</taxon>
        <taxon>Diptera</taxon>
        <taxon>Brachycera</taxon>
        <taxon>Muscomorpha</taxon>
        <taxon>Ephydroidea</taxon>
        <taxon>Drosophilidae</taxon>
        <taxon>Drosophila</taxon>
        <taxon>Sophophora</taxon>
    </lineage>
</organism>
<feature type="compositionally biased region" description="Basic and acidic residues" evidence="8">
    <location>
        <begin position="327"/>
        <end position="341"/>
    </location>
</feature>
<comment type="subcellular location">
    <subcellularLocation>
        <location evidence="1">Cell membrane</location>
    </subcellularLocation>
</comment>
<evidence type="ECO:0000256" key="7">
    <source>
        <dbReference type="ARBA" id="ARBA00023180"/>
    </source>
</evidence>
<evidence type="ECO:0000256" key="9">
    <source>
        <dbReference type="SAM" id="Phobius"/>
    </source>
</evidence>
<feature type="region of interest" description="Disordered" evidence="8">
    <location>
        <begin position="304"/>
        <end position="341"/>
    </location>
</feature>
<dbReference type="PRINTS" id="PR01609">
    <property type="entry name" value="CD36FAMILY"/>
</dbReference>
<dbReference type="PANTHER" id="PTHR11923">
    <property type="entry name" value="SCAVENGER RECEPTOR CLASS B TYPE-1 SR-B1"/>
    <property type="match status" value="1"/>
</dbReference>
<dbReference type="GO" id="GO:0005737">
    <property type="term" value="C:cytoplasm"/>
    <property type="evidence" value="ECO:0007669"/>
    <property type="project" value="TreeGrafter"/>
</dbReference>
<proteinExistence type="inferred from homology"/>
<dbReference type="GO" id="GO:0005044">
    <property type="term" value="F:scavenger receptor activity"/>
    <property type="evidence" value="ECO:0007669"/>
    <property type="project" value="TreeGrafter"/>
</dbReference>
<dbReference type="RefSeq" id="XP_016990324.1">
    <property type="nucleotide sequence ID" value="XM_017134835.1"/>
</dbReference>
<dbReference type="Pfam" id="PF01130">
    <property type="entry name" value="CD36"/>
    <property type="match status" value="1"/>
</dbReference>
<evidence type="ECO:0000256" key="4">
    <source>
        <dbReference type="ARBA" id="ARBA00022692"/>
    </source>
</evidence>
<evidence type="ECO:0000256" key="1">
    <source>
        <dbReference type="ARBA" id="ARBA00004236"/>
    </source>
</evidence>
<comment type="similarity">
    <text evidence="2">Belongs to the CD36 family.</text>
</comment>
<dbReference type="InterPro" id="IPR002159">
    <property type="entry name" value="CD36_fam"/>
</dbReference>
<dbReference type="AlphaFoldDB" id="A0A6P4FLL6"/>
<protein>
    <submittedName>
        <fullName evidence="10">Uncharacterized protein LOC108052458</fullName>
    </submittedName>
</protein>
<sequence>LCFLVCSSHPLLFYTGDCQPVGLIDVTDCYYGFPISLSFPHFMSGDLGLQQNVTGINPDPANHSSAFVIQPESGLPLSLSVKVQINMHFKDLSNFATVSMFSHLTAPMLWFEIMMSKLPDSLDSRFNFYLNILPLVNPLGFWSGLLLGISLLGYAITRATLHMSGYARQVANISDGKYARSNLIQNHGGGSSGPAFSRCSIKLIDDRPFAKQHVIDRAVDEESAFRQLRRNSTYALDNEPALLDPGENSDDGHTSDIITLSSKMSNSCVEVEHFHDDVCFDRPLDADLRKESANQQLIFTSEERSHVKNEIQKNENSSGLIPYTHSEGSKGRTKENEKGSS</sequence>
<feature type="transmembrane region" description="Helical" evidence="9">
    <location>
        <begin position="92"/>
        <end position="111"/>
    </location>
</feature>
<keyword evidence="4 9" id="KW-0812">Transmembrane</keyword>
<evidence type="ECO:0000256" key="2">
    <source>
        <dbReference type="ARBA" id="ARBA00010532"/>
    </source>
</evidence>
<keyword evidence="3" id="KW-1003">Cell membrane</keyword>
<evidence type="ECO:0000313" key="10">
    <source>
        <dbReference type="RefSeq" id="XP_016990324.1"/>
    </source>
</evidence>
<name>A0A6P4FLL6_DRORH</name>
<accession>A0A6P4FLL6</accession>
<evidence type="ECO:0000256" key="3">
    <source>
        <dbReference type="ARBA" id="ARBA00022475"/>
    </source>
</evidence>